<dbReference type="PANTHER" id="PTHR12526">
    <property type="entry name" value="GLYCOSYLTRANSFERASE"/>
    <property type="match status" value="1"/>
</dbReference>
<dbReference type="InterPro" id="IPR017521">
    <property type="entry name" value="Sugar_tfrase_PEP-CTERM_Stp1"/>
</dbReference>
<proteinExistence type="predicted"/>
<evidence type="ECO:0000313" key="2">
    <source>
        <dbReference type="Proteomes" id="UP000055136"/>
    </source>
</evidence>
<dbReference type="Pfam" id="PF13692">
    <property type="entry name" value="Glyco_trans_1_4"/>
    <property type="match status" value="1"/>
</dbReference>
<accession>A0A0S2TG58</accession>
<name>A0A0S2TG58_9GAMM</name>
<dbReference type="CDD" id="cd03801">
    <property type="entry name" value="GT4_PimA-like"/>
    <property type="match status" value="1"/>
</dbReference>
<protein>
    <submittedName>
        <fullName evidence="1">Sugar transferase</fullName>
    </submittedName>
</protein>
<dbReference type="Gene3D" id="3.40.50.2000">
    <property type="entry name" value="Glycogen Phosphorylase B"/>
    <property type="match status" value="2"/>
</dbReference>
<reference evidence="1" key="1">
    <citation type="submission" date="2015-10" db="EMBL/GenBank/DDBJ databases">
        <title>Description of Candidatus Tenderia electrophaga gen. nov, sp. nov., an Uncultivated Electroautotroph from a Biocathode Enrichment.</title>
        <authorList>
            <person name="Eddie B.J."/>
            <person name="Malanoski A.P."/>
            <person name="Wang Z."/>
            <person name="Hall R.J."/>
            <person name="Oh S.D."/>
            <person name="Heiner C."/>
            <person name="Lin B."/>
            <person name="Strycharz-Glaven S.M."/>
        </authorList>
    </citation>
    <scope>NUCLEOTIDE SEQUENCE [LARGE SCALE GENOMIC DNA]</scope>
    <source>
        <strain evidence="1">NRL1</strain>
    </source>
</reference>
<keyword evidence="1" id="KW-0808">Transferase</keyword>
<organism evidence="1 2">
    <name type="scientific">Candidatus Tenderia electrophaga</name>
    <dbReference type="NCBI Taxonomy" id="1748243"/>
    <lineage>
        <taxon>Bacteria</taxon>
        <taxon>Pseudomonadati</taxon>
        <taxon>Pseudomonadota</taxon>
        <taxon>Gammaproteobacteria</taxon>
        <taxon>Candidatus Tenderiales</taxon>
        <taxon>Candidatus Tenderiaceae</taxon>
        <taxon>Candidatus Tenderia</taxon>
    </lineage>
</organism>
<gene>
    <name evidence="1" type="ORF">Tel_13675</name>
</gene>
<dbReference type="STRING" id="1748243.Tel_13675"/>
<keyword evidence="2" id="KW-1185">Reference proteome</keyword>
<dbReference type="GO" id="GO:0016757">
    <property type="term" value="F:glycosyltransferase activity"/>
    <property type="evidence" value="ECO:0007669"/>
    <property type="project" value="TreeGrafter"/>
</dbReference>
<dbReference type="PANTHER" id="PTHR12526:SF600">
    <property type="entry name" value="GLYCOSYL TRANSFERASE GROUP 1"/>
    <property type="match status" value="1"/>
</dbReference>
<dbReference type="SUPFAM" id="SSF53756">
    <property type="entry name" value="UDP-Glycosyltransferase/glycogen phosphorylase"/>
    <property type="match status" value="1"/>
</dbReference>
<evidence type="ECO:0000313" key="1">
    <source>
        <dbReference type="EMBL" id="ALP54098.1"/>
    </source>
</evidence>
<dbReference type="EMBL" id="CP013099">
    <property type="protein sequence ID" value="ALP54098.1"/>
    <property type="molecule type" value="Genomic_DNA"/>
</dbReference>
<sequence>MKKKLLYLVHRIPYPPNKGDKIRSFNILKCLARHYEIHLATFVDDDDDWQHRPALEAYCADVYAAPLNPAVAKLKSLPALLGSAPLSLPYYRQVGLADWVEAQRMRHEFHAVLVFSSAMAQYVMGERWSGVRRVIDFVDVDSDKWRQYAAAKSWPMNWIYRREGRTLLAYERKVAACFDNSFFVSEQEADLFKSLAPEAAPRVSFVNNGVDTDYFTPQQDYVSPYAEGEQVMVFTGAMDYWANVDAVSWFAEQVLPRVRERHARARFYIVGSRPTRQVQQLADQDGVTVTGAVKDIRPYLAHACIAVAPLRLARGVQNKVLEAMAMARPVVATPQALDGLEAQVGVEVLQADNEAAFVDTLDTLMQQDQADDLGPAARRRVIESYSWQHNLSRLETMLAG</sequence>
<dbReference type="NCBIfam" id="TIGR03087">
    <property type="entry name" value="stp1"/>
    <property type="match status" value="1"/>
</dbReference>
<dbReference type="KEGG" id="tee:Tel_13675"/>
<dbReference type="AlphaFoldDB" id="A0A0S2TG58"/>
<dbReference type="Proteomes" id="UP000055136">
    <property type="component" value="Chromosome"/>
</dbReference>